<keyword evidence="2" id="KW-1185">Reference proteome</keyword>
<sequence>MKRLHFNKYKHFRISGLFFLLLLAGLLSGMVLSAQESRSLLWKISGNQLQAPSYLLGTMHLVCGEDFEVPPKLKTVLKKVRTVTFEADIAAMDGADQLMDLMKPVPRILEKTPRVQRQLLDSLLKEYQLTPEALNYMSPFGITSVLTLKTFNCADPSAVKMMEKELLNLAETDSLQIDHLESVDFQIQMIRSMNTIDELLNTLKGMKEAPHFIKDLVQVYKTEDLPRLTGLMNDPAFMSTVQQTRLLKERNYNWMQLLPGKMKKASTLFAVGAGHLGGKSGLIQLLKQNGYTVTPVFE</sequence>
<evidence type="ECO:0000313" key="1">
    <source>
        <dbReference type="EMBL" id="MCD2423151.1"/>
    </source>
</evidence>
<organism evidence="1 2">
    <name type="scientific">Niabella pedocola</name>
    <dbReference type="NCBI Taxonomy" id="1752077"/>
    <lineage>
        <taxon>Bacteria</taxon>
        <taxon>Pseudomonadati</taxon>
        <taxon>Bacteroidota</taxon>
        <taxon>Chitinophagia</taxon>
        <taxon>Chitinophagales</taxon>
        <taxon>Chitinophagaceae</taxon>
        <taxon>Niabella</taxon>
    </lineage>
</organism>
<dbReference type="RefSeq" id="WP_231004418.1">
    <property type="nucleotide sequence ID" value="NZ_JAJNEC010000005.1"/>
</dbReference>
<protein>
    <submittedName>
        <fullName evidence="1">TraB/GumN family protein</fullName>
    </submittedName>
</protein>
<dbReference type="Proteomes" id="UP001199816">
    <property type="component" value="Unassembled WGS sequence"/>
</dbReference>
<gene>
    <name evidence="1" type="ORF">LQ567_10280</name>
</gene>
<accession>A0ABS8PQ18</accession>
<evidence type="ECO:0000313" key="2">
    <source>
        <dbReference type="Proteomes" id="UP001199816"/>
    </source>
</evidence>
<name>A0ABS8PQ18_9BACT</name>
<dbReference type="InterPro" id="IPR047111">
    <property type="entry name" value="YbaP-like"/>
</dbReference>
<dbReference type="EMBL" id="JAJNEC010000005">
    <property type="protein sequence ID" value="MCD2423151.1"/>
    <property type="molecule type" value="Genomic_DNA"/>
</dbReference>
<proteinExistence type="predicted"/>
<dbReference type="PANTHER" id="PTHR40590">
    <property type="entry name" value="CYTOPLASMIC PROTEIN-RELATED"/>
    <property type="match status" value="1"/>
</dbReference>
<dbReference type="PANTHER" id="PTHR40590:SF1">
    <property type="entry name" value="CYTOPLASMIC PROTEIN"/>
    <property type="match status" value="1"/>
</dbReference>
<reference evidence="1 2" key="1">
    <citation type="submission" date="2021-11" db="EMBL/GenBank/DDBJ databases">
        <title>Genomic of Niabella pedocola.</title>
        <authorList>
            <person name="Wu T."/>
        </authorList>
    </citation>
    <scope>NUCLEOTIDE SEQUENCE [LARGE SCALE GENOMIC DNA]</scope>
    <source>
        <strain evidence="1 2">JCM 31011</strain>
    </source>
</reference>
<comment type="caution">
    <text evidence="1">The sequence shown here is derived from an EMBL/GenBank/DDBJ whole genome shotgun (WGS) entry which is preliminary data.</text>
</comment>
<dbReference type="CDD" id="cd14789">
    <property type="entry name" value="Tiki"/>
    <property type="match status" value="1"/>
</dbReference>
<dbReference type="Pfam" id="PF01963">
    <property type="entry name" value="TraB_PrgY_gumN"/>
    <property type="match status" value="1"/>
</dbReference>
<dbReference type="InterPro" id="IPR002816">
    <property type="entry name" value="TraB/PrgY/GumN_fam"/>
</dbReference>